<keyword evidence="3" id="KW-0418">Kinase</keyword>
<evidence type="ECO:0000256" key="11">
    <source>
        <dbReference type="SAM" id="MobiDB-lite"/>
    </source>
</evidence>
<dbReference type="PROSITE" id="PS00107">
    <property type="entry name" value="PROTEIN_KINASE_ATP"/>
    <property type="match status" value="1"/>
</dbReference>
<dbReference type="PANTHER" id="PTHR47982">
    <property type="entry name" value="PROLINE-RICH RECEPTOR-LIKE PROTEIN KINASE PERK4"/>
    <property type="match status" value="1"/>
</dbReference>
<keyword evidence="8" id="KW-1133">Transmembrane helix</keyword>
<evidence type="ECO:0000256" key="7">
    <source>
        <dbReference type="ARBA" id="ARBA00022840"/>
    </source>
</evidence>
<dbReference type="PANTHER" id="PTHR47982:SF70">
    <property type="entry name" value="PROTEIN KINASE SUPERFAMILY PROTEIN"/>
    <property type="match status" value="1"/>
</dbReference>
<dbReference type="GO" id="GO:0012505">
    <property type="term" value="C:endomembrane system"/>
    <property type="evidence" value="ECO:0007669"/>
    <property type="project" value="UniProtKB-SubCell"/>
</dbReference>
<dbReference type="InterPro" id="IPR017441">
    <property type="entry name" value="Protein_kinase_ATP_BS"/>
</dbReference>
<evidence type="ECO:0000256" key="1">
    <source>
        <dbReference type="ARBA" id="ARBA00004196"/>
    </source>
</evidence>
<comment type="subcellular location">
    <subcellularLocation>
        <location evidence="1">Cell envelope</location>
    </subcellularLocation>
    <subcellularLocation>
        <location evidence="2">Endomembrane system</location>
    </subcellularLocation>
</comment>
<dbReference type="GO" id="GO:0004672">
    <property type="term" value="F:protein kinase activity"/>
    <property type="evidence" value="ECO:0007669"/>
    <property type="project" value="InterPro"/>
</dbReference>
<evidence type="ECO:0000259" key="12">
    <source>
        <dbReference type="PROSITE" id="PS50011"/>
    </source>
</evidence>
<dbReference type="InterPro" id="IPR047117">
    <property type="entry name" value="PERK1-13-like"/>
</dbReference>
<keyword evidence="3" id="KW-0723">Serine/threonine-protein kinase</keyword>
<dbReference type="InterPro" id="IPR001245">
    <property type="entry name" value="Ser-Thr/Tyr_kinase_cat_dom"/>
</dbReference>
<evidence type="ECO:0000256" key="9">
    <source>
        <dbReference type="ARBA" id="ARBA00023136"/>
    </source>
</evidence>
<dbReference type="EMBL" id="JABAHT010000015">
    <property type="protein sequence ID" value="KAF4670077.1"/>
    <property type="molecule type" value="Genomic_DNA"/>
</dbReference>
<evidence type="ECO:0000256" key="3">
    <source>
        <dbReference type="ARBA" id="ARBA00022527"/>
    </source>
</evidence>
<dbReference type="SUPFAM" id="SSF56112">
    <property type="entry name" value="Protein kinase-like (PK-like)"/>
    <property type="match status" value="1"/>
</dbReference>
<dbReference type="FunFam" id="3.30.200.20:FF:000162">
    <property type="entry name" value="Adenine nucleotide alpha hydrolase-like domain kinase"/>
    <property type="match status" value="1"/>
</dbReference>
<dbReference type="SMART" id="SM00220">
    <property type="entry name" value="S_TKc"/>
    <property type="match status" value="1"/>
</dbReference>
<evidence type="ECO:0000256" key="4">
    <source>
        <dbReference type="ARBA" id="ARBA00022679"/>
    </source>
</evidence>
<evidence type="ECO:0000313" key="14">
    <source>
        <dbReference type="Proteomes" id="UP000570595"/>
    </source>
</evidence>
<protein>
    <recommendedName>
        <fullName evidence="12">Protein kinase domain-containing protein</fullName>
    </recommendedName>
</protein>
<keyword evidence="4" id="KW-0808">Transferase</keyword>
<reference evidence="13 14" key="1">
    <citation type="submission" date="2020-04" db="EMBL/GenBank/DDBJ databases">
        <title>Perkinsus olseni comparative genomics.</title>
        <authorList>
            <person name="Bogema D.R."/>
        </authorList>
    </citation>
    <scope>NUCLEOTIDE SEQUENCE [LARGE SCALE GENOMIC DNA]</scope>
    <source>
        <strain evidence="13">ATCC PRA-179</strain>
    </source>
</reference>
<organism evidence="13 14">
    <name type="scientific">Perkinsus olseni</name>
    <name type="common">Perkinsus atlanticus</name>
    <dbReference type="NCBI Taxonomy" id="32597"/>
    <lineage>
        <taxon>Eukaryota</taxon>
        <taxon>Sar</taxon>
        <taxon>Alveolata</taxon>
        <taxon>Perkinsozoa</taxon>
        <taxon>Perkinsea</taxon>
        <taxon>Perkinsida</taxon>
        <taxon>Perkinsidae</taxon>
        <taxon>Perkinsus</taxon>
    </lineage>
</organism>
<dbReference type="OrthoDB" id="4062651at2759"/>
<comment type="caution">
    <text evidence="13">The sequence shown here is derived from an EMBL/GenBank/DDBJ whole genome shotgun (WGS) entry which is preliminary data.</text>
</comment>
<dbReference type="Gene3D" id="1.10.510.10">
    <property type="entry name" value="Transferase(Phosphotransferase) domain 1"/>
    <property type="match status" value="1"/>
</dbReference>
<dbReference type="GO" id="GO:0005524">
    <property type="term" value="F:ATP binding"/>
    <property type="evidence" value="ECO:0007669"/>
    <property type="project" value="UniProtKB-UniRule"/>
</dbReference>
<feature type="compositionally biased region" description="Polar residues" evidence="11">
    <location>
        <begin position="466"/>
        <end position="484"/>
    </location>
</feature>
<feature type="region of interest" description="Disordered" evidence="11">
    <location>
        <begin position="311"/>
        <end position="365"/>
    </location>
</feature>
<evidence type="ECO:0000256" key="8">
    <source>
        <dbReference type="ARBA" id="ARBA00022989"/>
    </source>
</evidence>
<dbReference type="Gene3D" id="3.30.200.20">
    <property type="entry name" value="Phosphorylase Kinase, domain 1"/>
    <property type="match status" value="1"/>
</dbReference>
<gene>
    <name evidence="13" type="ORF">FOZ61_001907</name>
</gene>
<keyword evidence="6 10" id="KW-0547">Nucleotide-binding</keyword>
<dbReference type="InterPro" id="IPR008271">
    <property type="entry name" value="Ser/Thr_kinase_AS"/>
</dbReference>
<dbReference type="Pfam" id="PF07714">
    <property type="entry name" value="PK_Tyr_Ser-Thr"/>
    <property type="match status" value="1"/>
</dbReference>
<feature type="region of interest" description="Disordered" evidence="11">
    <location>
        <begin position="459"/>
        <end position="489"/>
    </location>
</feature>
<feature type="binding site" evidence="10">
    <location>
        <position position="60"/>
    </location>
    <ligand>
        <name>ATP</name>
        <dbReference type="ChEBI" id="CHEBI:30616"/>
    </ligand>
</feature>
<dbReference type="PROSITE" id="PS50011">
    <property type="entry name" value="PROTEIN_KINASE_DOM"/>
    <property type="match status" value="1"/>
</dbReference>
<dbReference type="InterPro" id="IPR011009">
    <property type="entry name" value="Kinase-like_dom_sf"/>
</dbReference>
<evidence type="ECO:0000256" key="2">
    <source>
        <dbReference type="ARBA" id="ARBA00004308"/>
    </source>
</evidence>
<evidence type="ECO:0000313" key="13">
    <source>
        <dbReference type="EMBL" id="KAF4670077.1"/>
    </source>
</evidence>
<keyword evidence="9" id="KW-0472">Membrane</keyword>
<dbReference type="AlphaFoldDB" id="A0A7J6MF70"/>
<accession>A0A7J6MF70</accession>
<evidence type="ECO:0000256" key="10">
    <source>
        <dbReference type="PROSITE-ProRule" id="PRU10141"/>
    </source>
</evidence>
<feature type="domain" description="Protein kinase" evidence="12">
    <location>
        <begin position="32"/>
        <end position="308"/>
    </location>
</feature>
<keyword evidence="5" id="KW-0812">Transmembrane</keyword>
<evidence type="ECO:0000256" key="6">
    <source>
        <dbReference type="ARBA" id="ARBA00022741"/>
    </source>
</evidence>
<keyword evidence="7 10" id="KW-0067">ATP-binding</keyword>
<evidence type="ECO:0000256" key="5">
    <source>
        <dbReference type="ARBA" id="ARBA00022692"/>
    </source>
</evidence>
<dbReference type="PROSITE" id="PS00108">
    <property type="entry name" value="PROTEIN_KINASE_ST"/>
    <property type="match status" value="1"/>
</dbReference>
<dbReference type="Proteomes" id="UP000570595">
    <property type="component" value="Unassembled WGS sequence"/>
</dbReference>
<proteinExistence type="predicted"/>
<sequence>MRPSPPAPTDANLNFISLEYPYEELRRATNNFSQDNVLGTGTYGCVYRGQLKDGTEVAVKVLQAPKESGFKEEVKVLSKFRHANLVILMGFARNEHERCLVYELLSGGDVSSRLQPSSGPPSFNWYQRLSVALDAALGLSHLHNATPRVFHRDIKTQNILLDRNGSAKVADFGLACLAEHRSLGHFKVQQCSGTIGYADPAYINTSVVTEKTEVYSFGMVLIELLTARPPAVQDPSTGQILHNFQNVQVDDSARIANQLDPRAQWPHHPAITGALIMLALRCVDQREPISSSRPRFVDIVAELRHIARQAEQVQGGAAMSTPPSAAHRPSSTRSPTPVAVDAQQPEARRSNSVHRQRQPQDPGVVVYRREAPGERRAGYVQPPRAFAGQSLSPQSQDLRVTVVAMAIDAARVVERISKNKLLARFIDLPPQRQAVVLRFATLKFRDISYLAEVLRKRRRAGEDDASSTPVQQHNRVSPASSFQHGDSGESGVRVIRSVHPHQSASDKSVNDSVSYHRMEHVTIRPRQSPAAQTRAPVGIPDQSLENSAFQFNHMITGYDRSSIQNQTIQEEGYSNSSVEMDPDLAAAVALSKLESRNSNRFYDEEPISIESLNRLTDRDNRAKIEQVCREFGWPHDQVAQAFRVRGTVDAAVEYILEKASTSDSVIDRAHQAASWLTSGFSLSLNTSMVTSVRDLFGEACEGLATPKILLYVIASLPSMWYSLVKADDMVELTWSMNVPGLVELATDKSLSRLLASTGLCLVVGGKCYRQLPVQLIPGMLPVIGSWDHSMALMLMMSGLLLMLSAAAASRAGL</sequence>
<dbReference type="InterPro" id="IPR000719">
    <property type="entry name" value="Prot_kinase_dom"/>
</dbReference>
<name>A0A7J6MF70_PEROL</name>